<feature type="compositionally biased region" description="Polar residues" evidence="4">
    <location>
        <begin position="38"/>
        <end position="48"/>
    </location>
</feature>
<comment type="subcellular location">
    <subcellularLocation>
        <location evidence="1">Endosome</location>
    </subcellularLocation>
</comment>
<protein>
    <submittedName>
        <fullName evidence="5">Snf7 family protein</fullName>
    </submittedName>
</protein>
<evidence type="ECO:0000256" key="4">
    <source>
        <dbReference type="SAM" id="MobiDB-lite"/>
    </source>
</evidence>
<dbReference type="AlphaFoldDB" id="A0A9K3PCN4"/>
<feature type="compositionally biased region" description="Low complexity" evidence="4">
    <location>
        <begin position="93"/>
        <end position="123"/>
    </location>
</feature>
<dbReference type="GO" id="GO:0006900">
    <property type="term" value="P:vesicle budding from membrane"/>
    <property type="evidence" value="ECO:0007669"/>
    <property type="project" value="TreeGrafter"/>
</dbReference>
<keyword evidence="3" id="KW-0967">Endosome</keyword>
<evidence type="ECO:0000256" key="2">
    <source>
        <dbReference type="ARBA" id="ARBA00006190"/>
    </source>
</evidence>
<dbReference type="GO" id="GO:0000815">
    <property type="term" value="C:ESCRT III complex"/>
    <property type="evidence" value="ECO:0007669"/>
    <property type="project" value="TreeGrafter"/>
</dbReference>
<name>A0A9K3PCN4_9STRA</name>
<accession>A0A9K3PCN4</accession>
<dbReference type="Proteomes" id="UP000693970">
    <property type="component" value="Unassembled WGS sequence"/>
</dbReference>
<comment type="caution">
    <text evidence="5">The sequence shown here is derived from an EMBL/GenBank/DDBJ whole genome shotgun (WGS) entry which is preliminary data.</text>
</comment>
<evidence type="ECO:0000256" key="1">
    <source>
        <dbReference type="ARBA" id="ARBA00004177"/>
    </source>
</evidence>
<comment type="similarity">
    <text evidence="2">Belongs to the SNF7 family.</text>
</comment>
<organism evidence="5 6">
    <name type="scientific">Nitzschia inconspicua</name>
    <dbReference type="NCBI Taxonomy" id="303405"/>
    <lineage>
        <taxon>Eukaryota</taxon>
        <taxon>Sar</taxon>
        <taxon>Stramenopiles</taxon>
        <taxon>Ochrophyta</taxon>
        <taxon>Bacillariophyta</taxon>
        <taxon>Bacillariophyceae</taxon>
        <taxon>Bacillariophycidae</taxon>
        <taxon>Bacillariales</taxon>
        <taxon>Bacillariaceae</taxon>
        <taxon>Nitzschia</taxon>
    </lineage>
</organism>
<sequence>MFFNNKSAYQEGHAFAMKLKAMQDRQARAGPQAGVVAATTSKPNQTGSLKKEQQEQQRQSKHSTFQASSRSSSSQISFFGRRSKPKLPAVPATTGTSSETSSITTTTTASSSSSSFYSSPIHSSSEKPREEHKDPKLVQAEQTLQFLNDTIASQERRDDHLGQEIAALLLDAKTKHACGNKRGAIRQLKKMKMKQHEQIKVGHTIETMEAQALTIESAIETAKVLQAMKRGANTMKSLQHGKETSVEAFDDVLEDIKDTMDFAAEIQQILAEPVGNVILDEDELLQELERCMDDHIDTPPISGSASSMMVLNMPTAPQSEIHPRAGSSDEKTAIFDPATLMAEV</sequence>
<evidence type="ECO:0000256" key="3">
    <source>
        <dbReference type="ARBA" id="ARBA00022753"/>
    </source>
</evidence>
<dbReference type="PANTHER" id="PTHR22761">
    <property type="entry name" value="CHARGED MULTIVESICULAR BODY PROTEIN"/>
    <property type="match status" value="1"/>
</dbReference>
<dbReference type="GO" id="GO:0005771">
    <property type="term" value="C:multivesicular body"/>
    <property type="evidence" value="ECO:0007669"/>
    <property type="project" value="TreeGrafter"/>
</dbReference>
<gene>
    <name evidence="5" type="ORF">IV203_020602</name>
</gene>
<dbReference type="GO" id="GO:0009898">
    <property type="term" value="C:cytoplasmic side of plasma membrane"/>
    <property type="evidence" value="ECO:0007669"/>
    <property type="project" value="TreeGrafter"/>
</dbReference>
<dbReference type="EMBL" id="JAGRRH010000024">
    <property type="protein sequence ID" value="KAG7342658.1"/>
    <property type="molecule type" value="Genomic_DNA"/>
</dbReference>
<evidence type="ECO:0000313" key="6">
    <source>
        <dbReference type="Proteomes" id="UP000693970"/>
    </source>
</evidence>
<proteinExistence type="inferred from homology"/>
<feature type="compositionally biased region" description="Low complexity" evidence="4">
    <location>
        <begin position="63"/>
        <end position="80"/>
    </location>
</feature>
<reference evidence="5" key="2">
    <citation type="submission" date="2021-04" db="EMBL/GenBank/DDBJ databases">
        <authorList>
            <person name="Podell S."/>
        </authorList>
    </citation>
    <scope>NUCLEOTIDE SEQUENCE</scope>
    <source>
        <strain evidence="5">Hildebrandi</strain>
    </source>
</reference>
<reference evidence="5" key="1">
    <citation type="journal article" date="2021" name="Sci. Rep.">
        <title>Diploid genomic architecture of Nitzschia inconspicua, an elite biomass production diatom.</title>
        <authorList>
            <person name="Oliver A."/>
            <person name="Podell S."/>
            <person name="Pinowska A."/>
            <person name="Traller J.C."/>
            <person name="Smith S.R."/>
            <person name="McClure R."/>
            <person name="Beliaev A."/>
            <person name="Bohutskyi P."/>
            <person name="Hill E.A."/>
            <person name="Rabines A."/>
            <person name="Zheng H."/>
            <person name="Allen L.Z."/>
            <person name="Kuo A."/>
            <person name="Grigoriev I.V."/>
            <person name="Allen A.E."/>
            <person name="Hazlebeck D."/>
            <person name="Allen E.E."/>
        </authorList>
    </citation>
    <scope>NUCLEOTIDE SEQUENCE</scope>
    <source>
        <strain evidence="5">Hildebrandi</strain>
    </source>
</reference>
<evidence type="ECO:0000313" key="5">
    <source>
        <dbReference type="EMBL" id="KAG7342658.1"/>
    </source>
</evidence>
<feature type="compositionally biased region" description="Basic and acidic residues" evidence="4">
    <location>
        <begin position="124"/>
        <end position="135"/>
    </location>
</feature>
<keyword evidence="6" id="KW-1185">Reference proteome</keyword>
<dbReference type="InterPro" id="IPR005024">
    <property type="entry name" value="Snf7_fam"/>
</dbReference>
<dbReference type="PANTHER" id="PTHR22761:SF10">
    <property type="entry name" value="GH13992P"/>
    <property type="match status" value="1"/>
</dbReference>
<feature type="region of interest" description="Disordered" evidence="4">
    <location>
        <begin position="22"/>
        <end position="135"/>
    </location>
</feature>
<dbReference type="Pfam" id="PF03357">
    <property type="entry name" value="Snf7"/>
    <property type="match status" value="1"/>
</dbReference>
<dbReference type="OrthoDB" id="5592979at2759"/>
<dbReference type="GO" id="GO:0032511">
    <property type="term" value="P:late endosome to vacuole transport via multivesicular body sorting pathway"/>
    <property type="evidence" value="ECO:0007669"/>
    <property type="project" value="TreeGrafter"/>
</dbReference>